<comment type="caution">
    <text evidence="2">The sequence shown here is derived from an EMBL/GenBank/DDBJ whole genome shotgun (WGS) entry which is preliminary data.</text>
</comment>
<proteinExistence type="predicted"/>
<feature type="signal peptide" evidence="1">
    <location>
        <begin position="1"/>
        <end position="22"/>
    </location>
</feature>
<dbReference type="RefSeq" id="WP_281803993.1">
    <property type="nucleotide sequence ID" value="NZ_BSEC01000001.1"/>
</dbReference>
<sequence length="319" mass="34889">MSRSWIRIAACLLAFAPAHGRAADCTLAEIARRAQLAAAAATSAGQDQSRKLAAEAQRVTPPAEAMLNVAPDAQLSDRGKARLANIKLQMTYWRLHQHYIAEARAIESEIALAAEAARLLQSGATVKESDQKHVDVVHFLRQNFPDPKTTLATMDAAPTCDLPHVLNALEHAAADALNAIPIREQSARIQALARKHGLDMSKSAWGNSQAWLDAIPSPEERRKAKEDLTSILRARLTVALINDLQNLRTVYDFSLKKLTVFESELSRLVRERAVERVGEAWSGYIAAAPPDEKKLNALLDFMQSGNKSADPRATDARAP</sequence>
<evidence type="ECO:0000313" key="3">
    <source>
        <dbReference type="Proteomes" id="UP001144323"/>
    </source>
</evidence>
<dbReference type="Proteomes" id="UP001144323">
    <property type="component" value="Unassembled WGS sequence"/>
</dbReference>
<accession>A0A9W6GW06</accession>
<protein>
    <submittedName>
        <fullName evidence="2">Uncharacterized protein</fullName>
    </submittedName>
</protein>
<dbReference type="AlphaFoldDB" id="A0A9W6GW06"/>
<gene>
    <name evidence="2" type="ORF">LMG27198_29550</name>
</gene>
<feature type="chain" id="PRO_5040765970" evidence="1">
    <location>
        <begin position="23"/>
        <end position="319"/>
    </location>
</feature>
<keyword evidence="3" id="KW-1185">Reference proteome</keyword>
<organism evidence="2 3">
    <name type="scientific">Methylocystis echinoides</name>
    <dbReference type="NCBI Taxonomy" id="29468"/>
    <lineage>
        <taxon>Bacteria</taxon>
        <taxon>Pseudomonadati</taxon>
        <taxon>Pseudomonadota</taxon>
        <taxon>Alphaproteobacteria</taxon>
        <taxon>Hyphomicrobiales</taxon>
        <taxon>Methylocystaceae</taxon>
        <taxon>Methylocystis</taxon>
    </lineage>
</organism>
<evidence type="ECO:0000256" key="1">
    <source>
        <dbReference type="SAM" id="SignalP"/>
    </source>
</evidence>
<dbReference type="EMBL" id="BSEC01000001">
    <property type="protein sequence ID" value="GLI93963.1"/>
    <property type="molecule type" value="Genomic_DNA"/>
</dbReference>
<keyword evidence="1" id="KW-0732">Signal</keyword>
<evidence type="ECO:0000313" key="2">
    <source>
        <dbReference type="EMBL" id="GLI93963.1"/>
    </source>
</evidence>
<name>A0A9W6GW06_9HYPH</name>
<reference evidence="2" key="1">
    <citation type="journal article" date="2023" name="Int. J. Syst. Evol. Microbiol.">
        <title>Methylocystis iwaonis sp. nov., a type II methane-oxidizing bacterium from surface soil of a rice paddy field in Japan, and emended description of the genus Methylocystis (ex Whittenbury et al. 1970) Bowman et al. 1993.</title>
        <authorList>
            <person name="Kaise H."/>
            <person name="Sawadogo J.B."/>
            <person name="Alam M.S."/>
            <person name="Ueno C."/>
            <person name="Dianou D."/>
            <person name="Shinjo R."/>
            <person name="Asakawa S."/>
        </authorList>
    </citation>
    <scope>NUCLEOTIDE SEQUENCE</scope>
    <source>
        <strain evidence="2">LMG27198</strain>
    </source>
</reference>